<keyword evidence="9 10" id="KW-0413">Isomerase</keyword>
<dbReference type="PANTHER" id="PTHR43725:SF47">
    <property type="entry name" value="UDP-GLUCOSE 4-EPIMERASE"/>
    <property type="match status" value="1"/>
</dbReference>
<dbReference type="STRING" id="442562.Rumeso_01007"/>
<evidence type="ECO:0000256" key="9">
    <source>
        <dbReference type="ARBA" id="ARBA00023235"/>
    </source>
</evidence>
<dbReference type="NCBIfam" id="TIGR01179">
    <property type="entry name" value="galE"/>
    <property type="match status" value="1"/>
</dbReference>
<sequence length="340" mass="36831">MKVLVTGGAGYIGTHTLVELLGQGHEALVVDSFANSSSKALDRVRELTNGHFELAECDIRDTARLTEAVARYRPDAVIHFAGLKSVGESAKNAVDYYDVNVAGTVALLRAMEASGCGRIIFSSSATVYGEPRYLPFDEDHPLSPNNVYGQTKATAERLLTDWASQGEGRTAVLLRYFNPVGAHASGRMGEDPRGVPENLMPFLAQVAAGRREALRIWGDDYPTPDGTGIRDYIHVTDLARAHVAALDKAATAAGTLVYNLGTGRGVSVKEMLAAFERAVGRKLPAEVHPRRPGDIAESRASCDKANRELGWRAELGLDDMVRSLWAWQSANPWGYEAPPR</sequence>
<dbReference type="GO" id="GO:0003978">
    <property type="term" value="F:UDP-glucose 4-epimerase activity"/>
    <property type="evidence" value="ECO:0007669"/>
    <property type="project" value="UniProtKB-UniRule"/>
</dbReference>
<dbReference type="SUPFAM" id="SSF51735">
    <property type="entry name" value="NAD(P)-binding Rossmann-fold domains"/>
    <property type="match status" value="1"/>
</dbReference>
<dbReference type="GO" id="GO:0006012">
    <property type="term" value="P:galactose metabolic process"/>
    <property type="evidence" value="ECO:0007669"/>
    <property type="project" value="UniProtKB-UniPathway"/>
</dbReference>
<feature type="domain" description="NAD-dependent epimerase/dehydratase" evidence="11">
    <location>
        <begin position="3"/>
        <end position="261"/>
    </location>
</feature>
<gene>
    <name evidence="12" type="ORF">Rumeso_01007</name>
</gene>
<evidence type="ECO:0000256" key="6">
    <source>
        <dbReference type="ARBA" id="ARBA00018569"/>
    </source>
</evidence>
<comment type="catalytic activity">
    <reaction evidence="1 10">
        <text>UDP-alpha-D-glucose = UDP-alpha-D-galactose</text>
        <dbReference type="Rhea" id="RHEA:22168"/>
        <dbReference type="ChEBI" id="CHEBI:58885"/>
        <dbReference type="ChEBI" id="CHEBI:66914"/>
        <dbReference type="EC" id="5.1.3.2"/>
    </reaction>
</comment>
<evidence type="ECO:0000259" key="11">
    <source>
        <dbReference type="Pfam" id="PF01370"/>
    </source>
</evidence>
<dbReference type="Gene3D" id="3.40.50.720">
    <property type="entry name" value="NAD(P)-binding Rossmann-like Domain"/>
    <property type="match status" value="1"/>
</dbReference>
<name>A0A017HSI7_9RHOB</name>
<keyword evidence="8" id="KW-0299">Galactose metabolism</keyword>
<dbReference type="InterPro" id="IPR036291">
    <property type="entry name" value="NAD(P)-bd_dom_sf"/>
</dbReference>
<dbReference type="Pfam" id="PF01370">
    <property type="entry name" value="Epimerase"/>
    <property type="match status" value="1"/>
</dbReference>
<evidence type="ECO:0000313" key="12">
    <source>
        <dbReference type="EMBL" id="EYD77300.1"/>
    </source>
</evidence>
<dbReference type="EMBL" id="AOSK01000030">
    <property type="protein sequence ID" value="EYD77300.1"/>
    <property type="molecule type" value="Genomic_DNA"/>
</dbReference>
<organism evidence="12 13">
    <name type="scientific">Rubellimicrobium mesophilum DSM 19309</name>
    <dbReference type="NCBI Taxonomy" id="442562"/>
    <lineage>
        <taxon>Bacteria</taxon>
        <taxon>Pseudomonadati</taxon>
        <taxon>Pseudomonadota</taxon>
        <taxon>Alphaproteobacteria</taxon>
        <taxon>Rhodobacterales</taxon>
        <taxon>Roseobacteraceae</taxon>
        <taxon>Rubellimicrobium</taxon>
    </lineage>
</organism>
<evidence type="ECO:0000313" key="13">
    <source>
        <dbReference type="Proteomes" id="UP000019666"/>
    </source>
</evidence>
<evidence type="ECO:0000256" key="7">
    <source>
        <dbReference type="ARBA" id="ARBA00023027"/>
    </source>
</evidence>
<accession>A0A017HSI7</accession>
<dbReference type="UniPathway" id="UPA00214"/>
<dbReference type="Proteomes" id="UP000019666">
    <property type="component" value="Unassembled WGS sequence"/>
</dbReference>
<dbReference type="NCBIfam" id="NF007956">
    <property type="entry name" value="PRK10675.1"/>
    <property type="match status" value="1"/>
</dbReference>
<keyword evidence="13" id="KW-1185">Reference proteome</keyword>
<comment type="pathway">
    <text evidence="3 10">Carbohydrate metabolism; galactose metabolism.</text>
</comment>
<evidence type="ECO:0000256" key="4">
    <source>
        <dbReference type="ARBA" id="ARBA00007637"/>
    </source>
</evidence>
<comment type="cofactor">
    <cofactor evidence="2 10">
        <name>NAD(+)</name>
        <dbReference type="ChEBI" id="CHEBI:57540"/>
    </cofactor>
</comment>
<evidence type="ECO:0000256" key="2">
    <source>
        <dbReference type="ARBA" id="ARBA00001911"/>
    </source>
</evidence>
<keyword evidence="7 10" id="KW-0520">NAD</keyword>
<proteinExistence type="inferred from homology"/>
<dbReference type="Gene3D" id="3.90.25.10">
    <property type="entry name" value="UDP-galactose 4-epimerase, domain 1"/>
    <property type="match status" value="1"/>
</dbReference>
<evidence type="ECO:0000256" key="8">
    <source>
        <dbReference type="ARBA" id="ARBA00023144"/>
    </source>
</evidence>
<protein>
    <recommendedName>
        <fullName evidence="6 10">UDP-glucose 4-epimerase</fullName>
        <ecNumber evidence="5 10">5.1.3.2</ecNumber>
    </recommendedName>
</protein>
<keyword evidence="10" id="KW-0119">Carbohydrate metabolism</keyword>
<dbReference type="InterPro" id="IPR001509">
    <property type="entry name" value="Epimerase_deHydtase"/>
</dbReference>
<dbReference type="OrthoDB" id="9801785at2"/>
<dbReference type="EC" id="5.1.3.2" evidence="5 10"/>
<comment type="subunit">
    <text evidence="10">Homodimer.</text>
</comment>
<dbReference type="CDD" id="cd05247">
    <property type="entry name" value="UDP_G4E_1_SDR_e"/>
    <property type="match status" value="1"/>
</dbReference>
<dbReference type="AlphaFoldDB" id="A0A017HSI7"/>
<dbReference type="PANTHER" id="PTHR43725">
    <property type="entry name" value="UDP-GLUCOSE 4-EPIMERASE"/>
    <property type="match status" value="1"/>
</dbReference>
<evidence type="ECO:0000256" key="3">
    <source>
        <dbReference type="ARBA" id="ARBA00004947"/>
    </source>
</evidence>
<dbReference type="InterPro" id="IPR005886">
    <property type="entry name" value="UDP_G4E"/>
</dbReference>
<reference evidence="12 13" key="1">
    <citation type="submission" date="2013-02" db="EMBL/GenBank/DDBJ databases">
        <authorList>
            <person name="Fiebig A."/>
            <person name="Goeker M."/>
            <person name="Klenk H.-P.P."/>
        </authorList>
    </citation>
    <scope>NUCLEOTIDE SEQUENCE [LARGE SCALE GENOMIC DNA]</scope>
    <source>
        <strain evidence="12 13">DSM 19309</strain>
    </source>
</reference>
<dbReference type="PATRIC" id="fig|442562.3.peg.999"/>
<evidence type="ECO:0000256" key="10">
    <source>
        <dbReference type="RuleBase" id="RU366046"/>
    </source>
</evidence>
<dbReference type="RefSeq" id="WP_037277817.1">
    <property type="nucleotide sequence ID" value="NZ_KK088543.1"/>
</dbReference>
<evidence type="ECO:0000256" key="5">
    <source>
        <dbReference type="ARBA" id="ARBA00013189"/>
    </source>
</evidence>
<evidence type="ECO:0000256" key="1">
    <source>
        <dbReference type="ARBA" id="ARBA00000083"/>
    </source>
</evidence>
<comment type="similarity">
    <text evidence="4 10">Belongs to the NAD(P)-dependent epimerase/dehydratase family.</text>
</comment>
<comment type="caution">
    <text evidence="12">The sequence shown here is derived from an EMBL/GenBank/DDBJ whole genome shotgun (WGS) entry which is preliminary data.</text>
</comment>
<dbReference type="HOGENOM" id="CLU_007383_1_10_5"/>
<dbReference type="GO" id="GO:0005829">
    <property type="term" value="C:cytosol"/>
    <property type="evidence" value="ECO:0007669"/>
    <property type="project" value="TreeGrafter"/>
</dbReference>